<dbReference type="Proteomes" id="UP000245464">
    <property type="component" value="Chromosome 1"/>
</dbReference>
<dbReference type="OrthoDB" id="10488520at2759"/>
<feature type="region of interest" description="Disordered" evidence="1">
    <location>
        <begin position="14"/>
        <end position="44"/>
    </location>
</feature>
<dbReference type="Proteomes" id="UP000249757">
    <property type="component" value="Unassembled WGS sequence"/>
</dbReference>
<dbReference type="EMBL" id="NRDI02000001">
    <property type="protein sequence ID" value="KAI1520290.1"/>
    <property type="molecule type" value="Genomic_DNA"/>
</dbReference>
<reference evidence="2 4" key="1">
    <citation type="journal article" date="2018" name="BMC Genomics">
        <title>Comparative genomics of the wheat fungal pathogen Pyrenophora tritici-repentis reveals chromosomal variations and genome plasticity.</title>
        <authorList>
            <person name="Moolhuijzen P."/>
            <person name="See P.T."/>
            <person name="Hane J.K."/>
            <person name="Shi G."/>
            <person name="Liu Z."/>
            <person name="Oliver R.P."/>
            <person name="Moffat C.S."/>
        </authorList>
    </citation>
    <scope>NUCLEOTIDE SEQUENCE [LARGE SCALE GENOMIC DNA]</scope>
    <source>
        <strain evidence="2">M4</strain>
    </source>
</reference>
<name>A0A2W1DJE7_9PLEO</name>
<evidence type="ECO:0000313" key="5">
    <source>
        <dbReference type="Proteomes" id="UP000249757"/>
    </source>
</evidence>
<dbReference type="EMBL" id="NQIK02000001">
    <property type="protein sequence ID" value="KAF7576471.1"/>
    <property type="molecule type" value="Genomic_DNA"/>
</dbReference>
<comment type="caution">
    <text evidence="2">The sequence shown here is derived from an EMBL/GenBank/DDBJ whole genome shotgun (WGS) entry which is preliminary data.</text>
</comment>
<evidence type="ECO:0000256" key="1">
    <source>
        <dbReference type="SAM" id="MobiDB-lite"/>
    </source>
</evidence>
<dbReference type="AlphaFoldDB" id="A0A2W1DJE7"/>
<feature type="compositionally biased region" description="Polar residues" evidence="1">
    <location>
        <begin position="23"/>
        <end position="44"/>
    </location>
</feature>
<keyword evidence="5" id="KW-1185">Reference proteome</keyword>
<reference evidence="3" key="3">
    <citation type="journal article" date="2022" name="bioRxiv">
        <title>A global pangenome for the wheat fungal pathogen Pyrenophora tritici-repentis and prediction of effector protein structural homology.</title>
        <authorList>
            <person name="Moolhuijzen P."/>
            <person name="See P.T."/>
            <person name="Shi G."/>
            <person name="Powell H.R."/>
            <person name="Cockram J."/>
            <person name="Jorgensen L.N."/>
            <person name="Benslimane H."/>
            <person name="Strelkov S.E."/>
            <person name="Turner J."/>
            <person name="Liu Z."/>
            <person name="Moffat C.S."/>
        </authorList>
    </citation>
    <scope>NUCLEOTIDE SEQUENCE</scope>
    <source>
        <strain evidence="3">86-124</strain>
    </source>
</reference>
<evidence type="ECO:0000313" key="3">
    <source>
        <dbReference type="EMBL" id="KAI1520290.1"/>
    </source>
</evidence>
<reference evidence="5" key="4">
    <citation type="journal article" date="2022" name="Microb. Genom.">
        <title>A global pangenome for the wheat fungal pathogen Pyrenophora tritici-repentis and prediction of effector protein structural homology.</title>
        <authorList>
            <person name="Moolhuijzen P.M."/>
            <person name="See P.T."/>
            <person name="Shi G."/>
            <person name="Powell H.R."/>
            <person name="Cockram J."/>
            <person name="Jorgensen L.N."/>
            <person name="Benslimane H."/>
            <person name="Strelkov S.E."/>
            <person name="Turner J."/>
            <person name="Liu Z."/>
            <person name="Moffat C.S."/>
        </authorList>
    </citation>
    <scope>NUCLEOTIDE SEQUENCE [LARGE SCALE GENOMIC DNA]</scope>
</reference>
<sequence>MDVGDARGWRYDQDFRPCRRDTQASSSPDTASLSQDEQPHSASAAYQVQHTLTHQAFMREFQDIRSEAWRYTIVDNTNLRRIETSLGFRLSDEWISRQPKPNRFVRLYVRFDLSQYRALPKSIRYTHDAERELGDNWYPVLQLPYELQYQVACMLTEFKNLEFSLNRGNRHLSSFLFCSRHRVFYKVTQNGQSLLYGWVVDVVLL</sequence>
<proteinExistence type="predicted"/>
<organism evidence="2 4">
    <name type="scientific">Pyrenophora tritici-repentis</name>
    <dbReference type="NCBI Taxonomy" id="45151"/>
    <lineage>
        <taxon>Eukaryota</taxon>
        <taxon>Fungi</taxon>
        <taxon>Dikarya</taxon>
        <taxon>Ascomycota</taxon>
        <taxon>Pezizomycotina</taxon>
        <taxon>Dothideomycetes</taxon>
        <taxon>Pleosporomycetidae</taxon>
        <taxon>Pleosporales</taxon>
        <taxon>Pleosporineae</taxon>
        <taxon>Pleosporaceae</taxon>
        <taxon>Pyrenophora</taxon>
    </lineage>
</organism>
<evidence type="ECO:0000313" key="4">
    <source>
        <dbReference type="Proteomes" id="UP000245464"/>
    </source>
</evidence>
<accession>A0A2W1DJE7</accession>
<evidence type="ECO:0000313" key="2">
    <source>
        <dbReference type="EMBL" id="KAF7576471.1"/>
    </source>
</evidence>
<gene>
    <name evidence="3" type="ORF">Ptr86124_000658</name>
    <name evidence="2" type="ORF">PtrM4_007110</name>
</gene>
<reference evidence="3" key="2">
    <citation type="submission" date="2021-05" db="EMBL/GenBank/DDBJ databases">
        <authorList>
            <person name="Moolhuijzen P.M."/>
            <person name="Moffat C.S."/>
        </authorList>
    </citation>
    <scope>NUCLEOTIDE SEQUENCE</scope>
    <source>
        <strain evidence="3">86-124</strain>
    </source>
</reference>
<protein>
    <submittedName>
        <fullName evidence="2">Uncharacterized protein</fullName>
    </submittedName>
</protein>